<evidence type="ECO:0000313" key="3">
    <source>
        <dbReference type="EMBL" id="KAK3261639.1"/>
    </source>
</evidence>
<feature type="region of interest" description="Disordered" evidence="1">
    <location>
        <begin position="741"/>
        <end position="765"/>
    </location>
</feature>
<dbReference type="AlphaFoldDB" id="A0AAE0FL00"/>
<evidence type="ECO:0000256" key="1">
    <source>
        <dbReference type="SAM" id="MobiDB-lite"/>
    </source>
</evidence>
<dbReference type="Pfam" id="PF03184">
    <property type="entry name" value="DDE_1"/>
    <property type="match status" value="1"/>
</dbReference>
<organism evidence="3 4">
    <name type="scientific">Cymbomonas tetramitiformis</name>
    <dbReference type="NCBI Taxonomy" id="36881"/>
    <lineage>
        <taxon>Eukaryota</taxon>
        <taxon>Viridiplantae</taxon>
        <taxon>Chlorophyta</taxon>
        <taxon>Pyramimonadophyceae</taxon>
        <taxon>Pyramimonadales</taxon>
        <taxon>Pyramimonadaceae</taxon>
        <taxon>Cymbomonas</taxon>
    </lineage>
</organism>
<name>A0AAE0FL00_9CHLO</name>
<feature type="domain" description="DDE-1" evidence="2">
    <location>
        <begin position="497"/>
        <end position="670"/>
    </location>
</feature>
<keyword evidence="4" id="KW-1185">Reference proteome</keyword>
<gene>
    <name evidence="3" type="ORF">CYMTET_29460</name>
</gene>
<comment type="caution">
    <text evidence="3">The sequence shown here is derived from an EMBL/GenBank/DDBJ whole genome shotgun (WGS) entry which is preliminary data.</text>
</comment>
<evidence type="ECO:0000259" key="2">
    <source>
        <dbReference type="Pfam" id="PF03184"/>
    </source>
</evidence>
<reference evidence="3 4" key="1">
    <citation type="journal article" date="2015" name="Genome Biol. Evol.">
        <title>Comparative Genomics of a Bacterivorous Green Alga Reveals Evolutionary Causalities and Consequences of Phago-Mixotrophic Mode of Nutrition.</title>
        <authorList>
            <person name="Burns J.A."/>
            <person name="Paasch A."/>
            <person name="Narechania A."/>
            <person name="Kim E."/>
        </authorList>
    </citation>
    <scope>NUCLEOTIDE SEQUENCE [LARGE SCALE GENOMIC DNA]</scope>
    <source>
        <strain evidence="3 4">PLY_AMNH</strain>
    </source>
</reference>
<sequence length="871" mass="97124">MGYQATVTTKAGKSYMVCSTHTDVSDVVMAKKYDCRYCNFTSSHAPAVLQHEKLRHFVAFSNAHLNKSNRSRAHNEEYNTLNVGIDVVFTECVEQCELQDEADGWVLVDAAISFDLQAKRLDEKNKALTTPRLGTIGRCQLGKVKVPAKEPGAPSLRCGAKKRHTYSYEEKAAALEIFDKVAEEKQQGLIDNVGEETAARTGIPAGNFPHWTPVKVRATIFANAGQSQLKRLRKRKRHNTGLFPEMEKQLYSELCVRRKEGRRCGPLWLSVRGKQILSAMNAESTAQQPAVVTQSTPEDASTSIAASETVCYVCMAVGYGPEELPANVCAVCGLGWHHICSQPACARCNPDEDLPASKVPPPISTAGSAEPVTAGQSTPSPVHKRVVVFKGGPDWRRRFAKRFGLAKRRRTNNKNKSKGDRTSAILDWHSTYFQMLRGAGAPANTTIDDKWGRFLPTHRINVDQSPLGFISGLQDTYEEKGASEVWINTPSGSSLEKRQCTLQICYVADARGHAQPRLAIIFRGMGKRLSQVEKEAWDKRVDVYFQGKAWADRDFSLEWLEKTYIPWAKGLPGEKLLLMDNLDSQVHLPFRKKLKLDGNTLAWYFEPGATDLIQPTDRHLAQLLKQIIAQELENWLEDDDNLAKWESGTLTASERRVLLTFWCAEAWEKLWKKHESMKSFDGTGCNLTIDLSDLEKVRPQNMLKYDIALRTRLLKAKEVDPLSLEGESADVEPAVDVSDEMDVLNGGGAESASDGSDGLDTDDELVSDDDTVMPGVFWVPEGMEALPEAPALTKHLVGTTVLFKWDVYGWQLGRVKKILPRNASGYNFQVYYREEDRVASHTFKVDTYVGSALDTKSAPTGSWVAFKRIAE</sequence>
<dbReference type="EMBL" id="LGRX02016767">
    <property type="protein sequence ID" value="KAK3261639.1"/>
    <property type="molecule type" value="Genomic_DNA"/>
</dbReference>
<dbReference type="Proteomes" id="UP001190700">
    <property type="component" value="Unassembled WGS sequence"/>
</dbReference>
<accession>A0AAE0FL00</accession>
<dbReference type="GO" id="GO:0003676">
    <property type="term" value="F:nucleic acid binding"/>
    <property type="evidence" value="ECO:0007669"/>
    <property type="project" value="InterPro"/>
</dbReference>
<evidence type="ECO:0000313" key="4">
    <source>
        <dbReference type="Proteomes" id="UP001190700"/>
    </source>
</evidence>
<protein>
    <recommendedName>
        <fullName evidence="2">DDE-1 domain-containing protein</fullName>
    </recommendedName>
</protein>
<proteinExistence type="predicted"/>
<feature type="region of interest" description="Disordered" evidence="1">
    <location>
        <begin position="359"/>
        <end position="379"/>
    </location>
</feature>
<dbReference type="InterPro" id="IPR004875">
    <property type="entry name" value="DDE_SF_endonuclease_dom"/>
</dbReference>